<evidence type="ECO:0000256" key="1">
    <source>
        <dbReference type="ARBA" id="ARBA00004826"/>
    </source>
</evidence>
<evidence type="ECO:0000256" key="10">
    <source>
        <dbReference type="NCBIfam" id="TIGR02150"/>
    </source>
</evidence>
<evidence type="ECO:0000256" key="8">
    <source>
        <dbReference type="ARBA" id="ARBA00023229"/>
    </source>
</evidence>
<dbReference type="GO" id="GO:0005737">
    <property type="term" value="C:cytoplasm"/>
    <property type="evidence" value="ECO:0007669"/>
    <property type="project" value="TreeGrafter"/>
</dbReference>
<comment type="similarity">
    <text evidence="2">Belongs to the IPP isomerase type 1 family.</text>
</comment>
<organism evidence="13 14">
    <name type="scientific">Candidatus Nomurabacteria bacterium GW2011_GWF2_40_12</name>
    <dbReference type="NCBI Taxonomy" id="1618776"/>
    <lineage>
        <taxon>Bacteria</taxon>
        <taxon>Candidatus Nomuraibacteriota</taxon>
    </lineage>
</organism>
<gene>
    <name evidence="13" type="ORF">UT78_C0005G0024</name>
</gene>
<dbReference type="NCBIfam" id="NF002995">
    <property type="entry name" value="PRK03759.1"/>
    <property type="match status" value="1"/>
</dbReference>
<comment type="caution">
    <text evidence="13">The sequence shown here is derived from an EMBL/GenBank/DDBJ whole genome shotgun (WGS) entry which is preliminary data.</text>
</comment>
<name>A0A0G0T897_9BACT</name>
<evidence type="ECO:0000259" key="12">
    <source>
        <dbReference type="PROSITE" id="PS51462"/>
    </source>
</evidence>
<keyword evidence="9 13" id="KW-0413">Isomerase</keyword>
<dbReference type="EC" id="5.3.3.2" evidence="3 10"/>
<dbReference type="GO" id="GO:0046872">
    <property type="term" value="F:metal ion binding"/>
    <property type="evidence" value="ECO:0007669"/>
    <property type="project" value="UniProtKB-KW"/>
</dbReference>
<comment type="pathway">
    <text evidence="1">Isoprenoid biosynthesis; dimethylallyl diphosphate biosynthesis; dimethylallyl diphosphate from isopentenyl diphosphate: step 1/1.</text>
</comment>
<dbReference type="InterPro" id="IPR056375">
    <property type="entry name" value="Idi_bact"/>
</dbReference>
<dbReference type="PANTHER" id="PTHR10885">
    <property type="entry name" value="ISOPENTENYL-DIPHOSPHATE DELTA-ISOMERASE"/>
    <property type="match status" value="1"/>
</dbReference>
<dbReference type="NCBIfam" id="TIGR02150">
    <property type="entry name" value="IPP_isom_1"/>
    <property type="match status" value="1"/>
</dbReference>
<evidence type="ECO:0000256" key="9">
    <source>
        <dbReference type="ARBA" id="ARBA00023235"/>
    </source>
</evidence>
<dbReference type="PROSITE" id="PS51462">
    <property type="entry name" value="NUDIX"/>
    <property type="match status" value="1"/>
</dbReference>
<keyword evidence="4" id="KW-0963">Cytoplasm</keyword>
<evidence type="ECO:0000256" key="6">
    <source>
        <dbReference type="ARBA" id="ARBA00022842"/>
    </source>
</evidence>
<accession>A0A0G0T897</accession>
<dbReference type="UniPathway" id="UPA00059">
    <property type="reaction ID" value="UER00104"/>
</dbReference>
<evidence type="ECO:0000256" key="7">
    <source>
        <dbReference type="ARBA" id="ARBA00023211"/>
    </source>
</evidence>
<dbReference type="HAMAP" id="MF_00202">
    <property type="entry name" value="Idi"/>
    <property type="match status" value="1"/>
</dbReference>
<keyword evidence="8" id="KW-0414">Isoprene biosynthesis</keyword>
<evidence type="ECO:0000256" key="3">
    <source>
        <dbReference type="ARBA" id="ARBA00012057"/>
    </source>
</evidence>
<dbReference type="GO" id="GO:0050992">
    <property type="term" value="P:dimethylallyl diphosphate biosynthetic process"/>
    <property type="evidence" value="ECO:0007669"/>
    <property type="project" value="UniProtKB-UniPathway"/>
</dbReference>
<dbReference type="EMBL" id="LBYC01000005">
    <property type="protein sequence ID" value="KKR43300.1"/>
    <property type="molecule type" value="Genomic_DNA"/>
</dbReference>
<evidence type="ECO:0000256" key="2">
    <source>
        <dbReference type="ARBA" id="ARBA00007579"/>
    </source>
</evidence>
<dbReference type="CDD" id="cd02885">
    <property type="entry name" value="NUDIX_IPP_Isomerase"/>
    <property type="match status" value="1"/>
</dbReference>
<evidence type="ECO:0000313" key="13">
    <source>
        <dbReference type="EMBL" id="KKR43300.1"/>
    </source>
</evidence>
<dbReference type="PIRSF" id="PIRSF018427">
    <property type="entry name" value="Isopntndiph_ism"/>
    <property type="match status" value="1"/>
</dbReference>
<feature type="active site" evidence="11">
    <location>
        <position position="112"/>
    </location>
</feature>
<dbReference type="AlphaFoldDB" id="A0A0G0T897"/>
<dbReference type="GO" id="GO:0009240">
    <property type="term" value="P:isopentenyl diphosphate biosynthetic process"/>
    <property type="evidence" value="ECO:0007669"/>
    <property type="project" value="TreeGrafter"/>
</dbReference>
<evidence type="ECO:0000256" key="4">
    <source>
        <dbReference type="ARBA" id="ARBA00022490"/>
    </source>
</evidence>
<evidence type="ECO:0000256" key="5">
    <source>
        <dbReference type="ARBA" id="ARBA00022723"/>
    </source>
</evidence>
<dbReference type="Proteomes" id="UP000034301">
    <property type="component" value="Unassembled WGS sequence"/>
</dbReference>
<reference evidence="13 14" key="1">
    <citation type="journal article" date="2015" name="Nature">
        <title>rRNA introns, odd ribosomes, and small enigmatic genomes across a large radiation of phyla.</title>
        <authorList>
            <person name="Brown C.T."/>
            <person name="Hug L.A."/>
            <person name="Thomas B.C."/>
            <person name="Sharon I."/>
            <person name="Castelle C.J."/>
            <person name="Singh A."/>
            <person name="Wilkins M.J."/>
            <person name="Williams K.H."/>
            <person name="Banfield J.F."/>
        </authorList>
    </citation>
    <scope>NUCLEOTIDE SEQUENCE [LARGE SCALE GENOMIC DNA]</scope>
</reference>
<dbReference type="GO" id="GO:0004452">
    <property type="term" value="F:isopentenyl-diphosphate delta-isomerase activity"/>
    <property type="evidence" value="ECO:0007669"/>
    <property type="project" value="UniProtKB-UniRule"/>
</dbReference>
<dbReference type="SUPFAM" id="SSF55811">
    <property type="entry name" value="Nudix"/>
    <property type="match status" value="1"/>
</dbReference>
<feature type="active site" evidence="11">
    <location>
        <position position="65"/>
    </location>
</feature>
<keyword evidence="6" id="KW-0460">Magnesium</keyword>
<dbReference type="PATRIC" id="fig|1618776.3.peg.285"/>
<keyword evidence="5" id="KW-0479">Metal-binding</keyword>
<dbReference type="Gene3D" id="3.90.79.10">
    <property type="entry name" value="Nucleoside Triphosphate Pyrophosphohydrolase"/>
    <property type="match status" value="1"/>
</dbReference>
<feature type="domain" description="Nudix hydrolase" evidence="12">
    <location>
        <begin position="28"/>
        <end position="160"/>
    </location>
</feature>
<dbReference type="InterPro" id="IPR011876">
    <property type="entry name" value="IsopentenylPP_isomerase_typ1"/>
</dbReference>
<dbReference type="InterPro" id="IPR015797">
    <property type="entry name" value="NUDIX_hydrolase-like_dom_sf"/>
</dbReference>
<keyword evidence="7" id="KW-0464">Manganese</keyword>
<dbReference type="Pfam" id="PF00293">
    <property type="entry name" value="NUDIX"/>
    <property type="match status" value="1"/>
</dbReference>
<proteinExistence type="inferred from homology"/>
<dbReference type="InterPro" id="IPR000086">
    <property type="entry name" value="NUDIX_hydrolase_dom"/>
</dbReference>
<evidence type="ECO:0000256" key="11">
    <source>
        <dbReference type="PIRSR" id="PIRSR018427-1"/>
    </source>
</evidence>
<dbReference type="PANTHER" id="PTHR10885:SF0">
    <property type="entry name" value="ISOPENTENYL-DIPHOSPHATE DELTA-ISOMERASE"/>
    <property type="match status" value="1"/>
</dbReference>
<protein>
    <recommendedName>
        <fullName evidence="3 10">Isopentenyl-diphosphate delta-isomerase</fullName>
        <ecNumber evidence="3 10">5.3.3.2</ecNumber>
    </recommendedName>
</protein>
<evidence type="ECO:0000313" key="14">
    <source>
        <dbReference type="Proteomes" id="UP000034301"/>
    </source>
</evidence>
<sequence length="172" mass="20165">MNNLIILVDENDKPIGVEEKLKAHQNANLHRAFSIFVFNNKNQLLLQQRALNKYHSGGLWTNTCCSHPMPGEDTINSAHRRLKEEMGFDTELVEAFSFRYKAAFDNGLTENEFDHVFIGKHNNDPIPNLSEVNTYKWVDVKWLEQDMQDNKEIYTAWLKICFKKMLDYIKID</sequence>